<dbReference type="Pfam" id="PF00159">
    <property type="entry name" value="Hormone_3"/>
    <property type="match status" value="1"/>
</dbReference>
<dbReference type="GO" id="GO:0007218">
    <property type="term" value="P:neuropeptide signaling pathway"/>
    <property type="evidence" value="ECO:0007669"/>
    <property type="project" value="UniProtKB-KW"/>
</dbReference>
<dbReference type="InterPro" id="IPR001955">
    <property type="entry name" value="Pancreatic_hormone-like"/>
</dbReference>
<dbReference type="AlphaFoldDB" id="A0A8J5MP54"/>
<evidence type="ECO:0000256" key="3">
    <source>
        <dbReference type="ARBA" id="ARBA00022525"/>
    </source>
</evidence>
<sequence length="69" mass="7958">MYRHIWTALMVGVVIVSVFQVSVTQAKPDPNQLAAMADALKYLQELDKYYSQVSRPRYVPRFLDDLTLP</sequence>
<keyword evidence="6" id="KW-1185">Reference proteome</keyword>
<name>A0A8J5MP54_HOMAM</name>
<keyword evidence="3" id="KW-0964">Secreted</keyword>
<keyword evidence="5" id="KW-0527">Neuropeptide</keyword>
<dbReference type="GO" id="GO:0005576">
    <property type="term" value="C:extracellular region"/>
    <property type="evidence" value="ECO:0007669"/>
    <property type="project" value="UniProtKB-SubCell"/>
</dbReference>
<feature type="signal peptide" evidence="4">
    <location>
        <begin position="1"/>
        <end position="26"/>
    </location>
</feature>
<organism evidence="5 6">
    <name type="scientific">Homarus americanus</name>
    <name type="common">American lobster</name>
    <dbReference type="NCBI Taxonomy" id="6706"/>
    <lineage>
        <taxon>Eukaryota</taxon>
        <taxon>Metazoa</taxon>
        <taxon>Ecdysozoa</taxon>
        <taxon>Arthropoda</taxon>
        <taxon>Crustacea</taxon>
        <taxon>Multicrustacea</taxon>
        <taxon>Malacostraca</taxon>
        <taxon>Eumalacostraca</taxon>
        <taxon>Eucarida</taxon>
        <taxon>Decapoda</taxon>
        <taxon>Pleocyemata</taxon>
        <taxon>Astacidea</taxon>
        <taxon>Nephropoidea</taxon>
        <taxon>Nephropidae</taxon>
        <taxon>Homarus</taxon>
    </lineage>
</organism>
<accession>A0A8J5MP54</accession>
<dbReference type="InterPro" id="IPR020392">
    <property type="entry name" value="Pancreatic_hormone-like_CS"/>
</dbReference>
<dbReference type="PROSITE" id="PS00265">
    <property type="entry name" value="PANCREATIC_HORMONE_1"/>
    <property type="match status" value="1"/>
</dbReference>
<dbReference type="Proteomes" id="UP000747542">
    <property type="component" value="Unassembled WGS sequence"/>
</dbReference>
<proteinExistence type="inferred from homology"/>
<comment type="subcellular location">
    <subcellularLocation>
        <location evidence="1">Secreted</location>
    </subcellularLocation>
</comment>
<feature type="chain" id="PRO_5035273034" evidence="4">
    <location>
        <begin position="27"/>
        <end position="69"/>
    </location>
</feature>
<keyword evidence="4" id="KW-0732">Signal</keyword>
<evidence type="ECO:0000313" key="5">
    <source>
        <dbReference type="EMBL" id="KAG7158257.1"/>
    </source>
</evidence>
<dbReference type="EMBL" id="JAHLQT010035566">
    <property type="protein sequence ID" value="KAG7158257.1"/>
    <property type="molecule type" value="Genomic_DNA"/>
</dbReference>
<evidence type="ECO:0000313" key="6">
    <source>
        <dbReference type="Proteomes" id="UP000747542"/>
    </source>
</evidence>
<reference evidence="5" key="1">
    <citation type="journal article" date="2021" name="Sci. Adv.">
        <title>The American lobster genome reveals insights on longevity, neural, and immune adaptations.</title>
        <authorList>
            <person name="Polinski J.M."/>
            <person name="Zimin A.V."/>
            <person name="Clark K.F."/>
            <person name="Kohn A.B."/>
            <person name="Sadowski N."/>
            <person name="Timp W."/>
            <person name="Ptitsyn A."/>
            <person name="Khanna P."/>
            <person name="Romanova D.Y."/>
            <person name="Williams P."/>
            <person name="Greenwood S.J."/>
            <person name="Moroz L.L."/>
            <person name="Walt D.R."/>
            <person name="Bodnar A.G."/>
        </authorList>
    </citation>
    <scope>NUCLEOTIDE SEQUENCE</scope>
    <source>
        <strain evidence="5">GMGI-L3</strain>
    </source>
</reference>
<protein>
    <submittedName>
        <fullName evidence="5">Neuropeptide F1-like</fullName>
    </submittedName>
</protein>
<dbReference type="PROSITE" id="PS50276">
    <property type="entry name" value="PANCREATIC_HORMONE_2"/>
    <property type="match status" value="1"/>
</dbReference>
<evidence type="ECO:0000256" key="2">
    <source>
        <dbReference type="ARBA" id="ARBA00010022"/>
    </source>
</evidence>
<evidence type="ECO:0000256" key="1">
    <source>
        <dbReference type="ARBA" id="ARBA00004613"/>
    </source>
</evidence>
<comment type="caution">
    <text evidence="5">The sequence shown here is derived from an EMBL/GenBank/DDBJ whole genome shotgun (WGS) entry which is preliminary data.</text>
</comment>
<gene>
    <name evidence="5" type="primary">NpF1-L</name>
    <name evidence="5" type="ORF">Hamer_G008897</name>
</gene>
<comment type="similarity">
    <text evidence="2">Belongs to the NPY family.</text>
</comment>
<dbReference type="GO" id="GO:0005179">
    <property type="term" value="F:hormone activity"/>
    <property type="evidence" value="ECO:0007669"/>
    <property type="project" value="InterPro"/>
</dbReference>
<evidence type="ECO:0000256" key="4">
    <source>
        <dbReference type="SAM" id="SignalP"/>
    </source>
</evidence>